<dbReference type="InterPro" id="IPR006514">
    <property type="entry name" value="IRX15/GXM/AGM"/>
</dbReference>
<reference evidence="7 8" key="1">
    <citation type="journal article" date="2024" name="G3 (Bethesda)">
        <title>Genome assembly of Hibiscus sabdariffa L. provides insights into metabolisms of medicinal natural products.</title>
        <authorList>
            <person name="Kim T."/>
        </authorList>
    </citation>
    <scope>NUCLEOTIDE SEQUENCE [LARGE SCALE GENOMIC DNA]</scope>
    <source>
        <strain evidence="7">TK-2024</strain>
        <tissue evidence="7">Old leaves</tissue>
    </source>
</reference>
<dbReference type="PANTHER" id="PTHR31444">
    <property type="entry name" value="OS11G0490100 PROTEIN"/>
    <property type="match status" value="1"/>
</dbReference>
<evidence type="ECO:0000313" key="7">
    <source>
        <dbReference type="EMBL" id="KAK8507966.1"/>
    </source>
</evidence>
<proteinExistence type="predicted"/>
<evidence type="ECO:0000256" key="6">
    <source>
        <dbReference type="SAM" id="MobiDB-lite"/>
    </source>
</evidence>
<protein>
    <submittedName>
        <fullName evidence="7">Uncharacterized protein</fullName>
    </submittedName>
</protein>
<sequence length="101" mass="11428">MGSNCAQRRAEPPQARHEVPNAAQGSQRPAQPLPVGVELLPVESLRARKQKVQACLARFPDEYYDTEWDLIMIDAPRGWFPEAPGRMVTIFLAVVMTRNRK</sequence>
<dbReference type="Pfam" id="PF21729">
    <property type="entry name" value="IRX15_IRX15L_GXM"/>
    <property type="match status" value="1"/>
</dbReference>
<gene>
    <name evidence="7" type="ORF">V6N12_025078</name>
</gene>
<keyword evidence="8" id="KW-1185">Reference proteome</keyword>
<evidence type="ECO:0000256" key="1">
    <source>
        <dbReference type="ARBA" id="ARBA00004194"/>
    </source>
</evidence>
<keyword evidence="3" id="KW-1133">Transmembrane helix</keyword>
<keyword evidence="5" id="KW-0472">Membrane</keyword>
<keyword evidence="2" id="KW-0812">Transmembrane</keyword>
<evidence type="ECO:0000256" key="4">
    <source>
        <dbReference type="ARBA" id="ARBA00023034"/>
    </source>
</evidence>
<keyword evidence="4" id="KW-0333">Golgi apparatus</keyword>
<dbReference type="Proteomes" id="UP001472677">
    <property type="component" value="Unassembled WGS sequence"/>
</dbReference>
<comment type="subcellular location">
    <subcellularLocation>
        <location evidence="1">Golgi apparatus membrane</location>
        <topology evidence="1">Single-pass membrane protein</topology>
    </subcellularLocation>
</comment>
<evidence type="ECO:0000256" key="5">
    <source>
        <dbReference type="ARBA" id="ARBA00023136"/>
    </source>
</evidence>
<evidence type="ECO:0000256" key="2">
    <source>
        <dbReference type="ARBA" id="ARBA00022692"/>
    </source>
</evidence>
<feature type="region of interest" description="Disordered" evidence="6">
    <location>
        <begin position="1"/>
        <end position="33"/>
    </location>
</feature>
<dbReference type="EMBL" id="JBBPBM010000104">
    <property type="protein sequence ID" value="KAK8507966.1"/>
    <property type="molecule type" value="Genomic_DNA"/>
</dbReference>
<organism evidence="7 8">
    <name type="scientific">Hibiscus sabdariffa</name>
    <name type="common">roselle</name>
    <dbReference type="NCBI Taxonomy" id="183260"/>
    <lineage>
        <taxon>Eukaryota</taxon>
        <taxon>Viridiplantae</taxon>
        <taxon>Streptophyta</taxon>
        <taxon>Embryophyta</taxon>
        <taxon>Tracheophyta</taxon>
        <taxon>Spermatophyta</taxon>
        <taxon>Magnoliopsida</taxon>
        <taxon>eudicotyledons</taxon>
        <taxon>Gunneridae</taxon>
        <taxon>Pentapetalae</taxon>
        <taxon>rosids</taxon>
        <taxon>malvids</taxon>
        <taxon>Malvales</taxon>
        <taxon>Malvaceae</taxon>
        <taxon>Malvoideae</taxon>
        <taxon>Hibiscus</taxon>
    </lineage>
</organism>
<evidence type="ECO:0000256" key="3">
    <source>
        <dbReference type="ARBA" id="ARBA00022989"/>
    </source>
</evidence>
<comment type="caution">
    <text evidence="7">The sequence shown here is derived from an EMBL/GenBank/DDBJ whole genome shotgun (WGS) entry which is preliminary data.</text>
</comment>
<name>A0ABR2BLD7_9ROSI</name>
<feature type="compositionally biased region" description="Basic and acidic residues" evidence="6">
    <location>
        <begin position="8"/>
        <end position="19"/>
    </location>
</feature>
<evidence type="ECO:0000313" key="8">
    <source>
        <dbReference type="Proteomes" id="UP001472677"/>
    </source>
</evidence>
<accession>A0ABR2BLD7</accession>